<feature type="domain" description="Signal transduction histidine kinase dimerisation/phosphoacceptor" evidence="5">
    <location>
        <begin position="448"/>
        <end position="498"/>
    </location>
</feature>
<comment type="catalytic activity">
    <reaction evidence="1">
        <text>ATP + protein L-histidine = ADP + protein N-phospho-L-histidine.</text>
        <dbReference type="EC" id="2.7.13.3"/>
    </reaction>
</comment>
<evidence type="ECO:0000313" key="6">
    <source>
        <dbReference type="EMBL" id="OAD23679.1"/>
    </source>
</evidence>
<dbReference type="Gene3D" id="2.130.10.10">
    <property type="entry name" value="YVTN repeat-like/Quinoprotein amine dehydrogenase"/>
    <property type="match status" value="2"/>
</dbReference>
<accession>A0A176S755</accession>
<dbReference type="Gene3D" id="2.60.40.10">
    <property type="entry name" value="Immunoglobulins"/>
    <property type="match status" value="1"/>
</dbReference>
<comment type="caution">
    <text evidence="6">The sequence shown here is derived from an EMBL/GenBank/DDBJ whole genome shotgun (WGS) entry which is preliminary data.</text>
</comment>
<dbReference type="SUPFAM" id="SSF47384">
    <property type="entry name" value="Homodimeric domain of signal transducing histidine kinase"/>
    <property type="match status" value="1"/>
</dbReference>
<dbReference type="Pfam" id="PF07494">
    <property type="entry name" value="Reg_prop"/>
    <property type="match status" value="5"/>
</dbReference>
<evidence type="ECO:0000259" key="5">
    <source>
        <dbReference type="SMART" id="SM00388"/>
    </source>
</evidence>
<dbReference type="FunFam" id="2.60.40.10:FF:000791">
    <property type="entry name" value="Two-component system sensor histidine kinase/response regulator"/>
    <property type="match status" value="1"/>
</dbReference>
<dbReference type="PANTHER" id="PTHR43547:SF2">
    <property type="entry name" value="HYBRID SIGNAL TRANSDUCTION HISTIDINE KINASE C"/>
    <property type="match status" value="1"/>
</dbReference>
<dbReference type="EC" id="2.7.13.3" evidence="2"/>
<dbReference type="GO" id="GO:0000155">
    <property type="term" value="F:phosphorelay sensor kinase activity"/>
    <property type="evidence" value="ECO:0007669"/>
    <property type="project" value="InterPro"/>
</dbReference>
<dbReference type="InterPro" id="IPR013783">
    <property type="entry name" value="Ig-like_fold"/>
</dbReference>
<dbReference type="AlphaFoldDB" id="A0A176S755"/>
<dbReference type="Pfam" id="PF07495">
    <property type="entry name" value="Y_Y_Y"/>
    <property type="match status" value="1"/>
</dbReference>
<dbReference type="InterPro" id="IPR011110">
    <property type="entry name" value="Reg_prop"/>
</dbReference>
<dbReference type="EMBL" id="LUTY01000219">
    <property type="protein sequence ID" value="OAD23679.1"/>
    <property type="molecule type" value="Genomic_DNA"/>
</dbReference>
<dbReference type="CDD" id="cd00082">
    <property type="entry name" value="HisKA"/>
    <property type="match status" value="1"/>
</dbReference>
<keyword evidence="6" id="KW-0808">Transferase</keyword>
<proteinExistence type="predicted"/>
<dbReference type="SMART" id="SM00388">
    <property type="entry name" value="HisKA"/>
    <property type="match status" value="1"/>
</dbReference>
<protein>
    <recommendedName>
        <fullName evidence="2">histidine kinase</fullName>
        <ecNumber evidence="2">2.7.13.3</ecNumber>
    </recommendedName>
</protein>
<dbReference type="PANTHER" id="PTHR43547">
    <property type="entry name" value="TWO-COMPONENT HISTIDINE KINASE"/>
    <property type="match status" value="1"/>
</dbReference>
<evidence type="ECO:0000256" key="1">
    <source>
        <dbReference type="ARBA" id="ARBA00000085"/>
    </source>
</evidence>
<evidence type="ECO:0000313" key="7">
    <source>
        <dbReference type="Proteomes" id="UP000076962"/>
    </source>
</evidence>
<organism evidence="6 7">
    <name type="scientific">Candidatus Thiomargarita nelsonii</name>
    <dbReference type="NCBI Taxonomy" id="1003181"/>
    <lineage>
        <taxon>Bacteria</taxon>
        <taxon>Pseudomonadati</taxon>
        <taxon>Pseudomonadota</taxon>
        <taxon>Gammaproteobacteria</taxon>
        <taxon>Thiotrichales</taxon>
        <taxon>Thiotrichaceae</taxon>
        <taxon>Thiomargarita</taxon>
    </lineage>
</organism>
<dbReference type="Proteomes" id="UP000076962">
    <property type="component" value="Unassembled WGS sequence"/>
</dbReference>
<keyword evidence="4" id="KW-0175">Coiled coil</keyword>
<dbReference type="Pfam" id="PF00512">
    <property type="entry name" value="HisKA"/>
    <property type="match status" value="1"/>
</dbReference>
<dbReference type="InterPro" id="IPR015943">
    <property type="entry name" value="WD40/YVTN_repeat-like_dom_sf"/>
</dbReference>
<evidence type="ECO:0000256" key="4">
    <source>
        <dbReference type="SAM" id="Coils"/>
    </source>
</evidence>
<dbReference type="Gene3D" id="1.10.287.130">
    <property type="match status" value="1"/>
</dbReference>
<evidence type="ECO:0000256" key="3">
    <source>
        <dbReference type="ARBA" id="ARBA00022553"/>
    </source>
</evidence>
<dbReference type="InterPro" id="IPR036097">
    <property type="entry name" value="HisK_dim/P_sf"/>
</dbReference>
<gene>
    <name evidence="6" type="ORF">THIOM_000481</name>
</gene>
<keyword evidence="6" id="KW-0418">Kinase</keyword>
<dbReference type="InterPro" id="IPR011123">
    <property type="entry name" value="Y_Y_Y"/>
</dbReference>
<feature type="non-terminal residue" evidence="6">
    <location>
        <position position="498"/>
    </location>
</feature>
<feature type="coiled-coil region" evidence="4">
    <location>
        <begin position="407"/>
        <end position="448"/>
    </location>
</feature>
<name>A0A176S755_9GAMM</name>
<evidence type="ECO:0000256" key="2">
    <source>
        <dbReference type="ARBA" id="ARBA00012438"/>
    </source>
</evidence>
<keyword evidence="7" id="KW-1185">Reference proteome</keyword>
<dbReference type="SUPFAM" id="SSF63829">
    <property type="entry name" value="Calcium-dependent phosphotriesterase"/>
    <property type="match status" value="1"/>
</dbReference>
<keyword evidence="3" id="KW-0597">Phosphoprotein</keyword>
<sequence>MISDDVYGITEDQTGALWIGTWEGLSKFDPQTEKFMHYQHDENNPNSLSHNNINSLYKDKTDILWIGTWGSGLDKFDPKTDNFTNYRHDEINPNSLSNDQVNDIYEDSAGVLWIGTLNGLDKFDRETFVHYQHDEKNPNSLSGNHIYAIYEDSRGILWIGTAGSGLNKFDRATGTFTHYYAKDGGIPNDTINKILEDDQGNLWLSTNKGLSKFDPQTNTFRNYYVEDGLQSNEFFIGSACKTRRGELLFGGGNGFNLFHPEQLKDNPHIPPLVITDFQIFNQPVKGEQHISFTKALTLSYQDSVFSFEFAALNYTIPQKNQYAYKMEGFDNDWIYVDSRRRFATYTNLDAGDYVFKVKGSNNDGVWNEAGTSLKITITPPWWETTWFRVAMFLLIAGLITGGFRWRVSAVEAQKRELESQVAQRTKELSEKTDELEMAKQKAELANKTKSAFLANMSHELRSPLNAILGFAQILTRSQTLPQEHRENIGIINRSGEHL</sequence>
<dbReference type="InterPro" id="IPR003661">
    <property type="entry name" value="HisK_dim/P_dom"/>
</dbReference>
<reference evidence="6 7" key="1">
    <citation type="submission" date="2016-05" db="EMBL/GenBank/DDBJ databases">
        <title>Single-cell genome of chain-forming Candidatus Thiomargarita nelsonii and comparison to other large sulfur-oxidizing bacteria.</title>
        <authorList>
            <person name="Winkel M."/>
            <person name="Salman V."/>
            <person name="Woyke T."/>
            <person name="Schulz-Vogt H."/>
            <person name="Richter M."/>
            <person name="Flood B."/>
            <person name="Bailey J."/>
            <person name="Amann R."/>
            <person name="Mussmann M."/>
        </authorList>
    </citation>
    <scope>NUCLEOTIDE SEQUENCE [LARGE SCALE GENOMIC DNA]</scope>
    <source>
        <strain evidence="6 7">THI036</strain>
    </source>
</reference>